<evidence type="ECO:0000256" key="1">
    <source>
        <dbReference type="SAM" id="SignalP"/>
    </source>
</evidence>
<dbReference type="OrthoDB" id="7947874at2"/>
<feature type="signal peptide" evidence="1">
    <location>
        <begin position="1"/>
        <end position="23"/>
    </location>
</feature>
<gene>
    <name evidence="2" type="ORF">VW35_14490</name>
</gene>
<proteinExistence type="predicted"/>
<reference evidence="2 3" key="1">
    <citation type="submission" date="2015-03" db="EMBL/GenBank/DDBJ databases">
        <authorList>
            <person name="Hassan Y.I."/>
            <person name="Lepp D."/>
            <person name="Zhou T."/>
        </authorList>
    </citation>
    <scope>NUCLEOTIDE SEQUENCE [LARGE SCALE GENOMIC DNA]</scope>
    <source>
        <strain evidence="2 3">GH2-10</strain>
    </source>
</reference>
<organism evidence="2 3">
    <name type="scientific">Devosia soli</name>
    <dbReference type="NCBI Taxonomy" id="361041"/>
    <lineage>
        <taxon>Bacteria</taxon>
        <taxon>Pseudomonadati</taxon>
        <taxon>Pseudomonadota</taxon>
        <taxon>Alphaproteobacteria</taxon>
        <taxon>Hyphomicrobiales</taxon>
        <taxon>Devosiaceae</taxon>
        <taxon>Devosia</taxon>
    </lineage>
</organism>
<keyword evidence="1" id="KW-0732">Signal</keyword>
<dbReference type="Proteomes" id="UP000033514">
    <property type="component" value="Unassembled WGS sequence"/>
</dbReference>
<evidence type="ECO:0000313" key="3">
    <source>
        <dbReference type="Proteomes" id="UP000033514"/>
    </source>
</evidence>
<feature type="chain" id="PRO_5002491896" evidence="1">
    <location>
        <begin position="24"/>
        <end position="220"/>
    </location>
</feature>
<sequence length="220" mass="24250">MTQFKIALLAVCLAASAVAPASAQIRSEPPVVEEDGKLVLDALDHRLFLPRPDWIGADAEPVRERVEMTYLAEDGQALLEIYPKGESEALWTTLYGARISRDEQERTLADYRAALMVLHANSCKPELTGFFQLGPDEGDNLAPLGFVCGAYLDQYSTFAGLGEVMVASFRRSDKGVAIIYQEWRGKSFDPRDPQTWPVKTSVVEARARELQAGVTLSKAD</sequence>
<evidence type="ECO:0000313" key="2">
    <source>
        <dbReference type="EMBL" id="KKB77852.1"/>
    </source>
</evidence>
<accession>A0A0F5L891</accession>
<dbReference type="RefSeq" id="WP_046143772.1">
    <property type="nucleotide sequence ID" value="NZ_LAJG01000024.1"/>
</dbReference>
<dbReference type="EMBL" id="LAJG01000024">
    <property type="protein sequence ID" value="KKB77852.1"/>
    <property type="molecule type" value="Genomic_DNA"/>
</dbReference>
<dbReference type="PATRIC" id="fig|361041.3.peg.2287"/>
<keyword evidence="3" id="KW-1185">Reference proteome</keyword>
<dbReference type="AlphaFoldDB" id="A0A0F5L891"/>
<dbReference type="STRING" id="361041.VW35_14490"/>
<protein>
    <submittedName>
        <fullName evidence="2">Uncharacterized protein</fullName>
    </submittedName>
</protein>
<name>A0A0F5L891_9HYPH</name>
<comment type="caution">
    <text evidence="2">The sequence shown here is derived from an EMBL/GenBank/DDBJ whole genome shotgun (WGS) entry which is preliminary data.</text>
</comment>